<dbReference type="InterPro" id="IPR029026">
    <property type="entry name" value="tRNA_m1G_MTases_N"/>
</dbReference>
<keyword evidence="10" id="KW-1185">Reference proteome</keyword>
<proteinExistence type="inferred from homology"/>
<evidence type="ECO:0000259" key="8">
    <source>
        <dbReference type="Pfam" id="PF00588"/>
    </source>
</evidence>
<dbReference type="GO" id="GO:0008757">
    <property type="term" value="F:S-adenosylmethionine-dependent methyltransferase activity"/>
    <property type="evidence" value="ECO:0007669"/>
    <property type="project" value="UniProtKB-UniRule"/>
</dbReference>
<dbReference type="PIRSF" id="PIRSF029256">
    <property type="entry name" value="SpoU_TrmH_prd"/>
    <property type="match status" value="1"/>
</dbReference>
<dbReference type="Pfam" id="PF00588">
    <property type="entry name" value="SpoU_methylase"/>
    <property type="match status" value="1"/>
</dbReference>
<dbReference type="HAMAP" id="MF_01885">
    <property type="entry name" value="tRNA_methyltr_TrmL"/>
    <property type="match status" value="1"/>
</dbReference>
<feature type="binding site" evidence="6 7">
    <location>
        <position position="85"/>
    </location>
    <ligand>
        <name>S-adenosyl-L-methionine</name>
        <dbReference type="ChEBI" id="CHEBI:59789"/>
    </ligand>
</feature>
<evidence type="ECO:0000256" key="6">
    <source>
        <dbReference type="HAMAP-Rule" id="MF_01885"/>
    </source>
</evidence>
<evidence type="ECO:0000313" key="9">
    <source>
        <dbReference type="EMBL" id="ALG72385.1"/>
    </source>
</evidence>
<feature type="binding site" evidence="6 7">
    <location>
        <position position="107"/>
    </location>
    <ligand>
        <name>S-adenosyl-L-methionine</name>
        <dbReference type="ChEBI" id="CHEBI:59789"/>
    </ligand>
</feature>
<dbReference type="KEGG" id="ati:AL072_14825"/>
<name>A0AAC8ZV30_9PROT</name>
<evidence type="ECO:0000313" key="10">
    <source>
        <dbReference type="Proteomes" id="UP000069935"/>
    </source>
</evidence>
<gene>
    <name evidence="6" type="primary">trmL</name>
    <name evidence="9" type="ORF">AL072_14825</name>
</gene>
<evidence type="ECO:0000256" key="2">
    <source>
        <dbReference type="ARBA" id="ARBA00022603"/>
    </source>
</evidence>
<comment type="subunit">
    <text evidence="6">Homodimer.</text>
</comment>
<keyword evidence="2 6" id="KW-0489">Methyltransferase</keyword>
<dbReference type="InterPro" id="IPR029028">
    <property type="entry name" value="Alpha/beta_knot_MTases"/>
</dbReference>
<protein>
    <recommendedName>
        <fullName evidence="6">tRNA (cytidine(34)-2'-O)-methyltransferase</fullName>
        <ecNumber evidence="6">2.1.1.207</ecNumber>
    </recommendedName>
    <alternativeName>
        <fullName evidence="6">tRNA (cytidine/uridine-2'-O-)-methyltransferase TrmL</fullName>
    </alternativeName>
</protein>
<comment type="catalytic activity">
    <reaction evidence="6">
        <text>5-carboxymethylaminomethyluridine(34) in tRNA(Leu) + S-adenosyl-L-methionine = 5-carboxymethylaminomethyl-2'-O-methyluridine(34) in tRNA(Leu) + S-adenosyl-L-homocysteine + H(+)</text>
        <dbReference type="Rhea" id="RHEA:43088"/>
        <dbReference type="Rhea" id="RHEA-COMP:10333"/>
        <dbReference type="Rhea" id="RHEA-COMP:10334"/>
        <dbReference type="ChEBI" id="CHEBI:15378"/>
        <dbReference type="ChEBI" id="CHEBI:57856"/>
        <dbReference type="ChEBI" id="CHEBI:59789"/>
        <dbReference type="ChEBI" id="CHEBI:74508"/>
        <dbReference type="ChEBI" id="CHEBI:74511"/>
        <dbReference type="EC" id="2.1.1.207"/>
    </reaction>
</comment>
<comment type="function">
    <text evidence="6">Methylates the ribose at the nucleotide 34 wobble position in the two leucyl isoacceptors tRNA(Leu)(CmAA) and tRNA(Leu)(cmnm5UmAA). Catalyzes the methyl transfer from S-adenosyl-L-methionine to the 2'-OH of the wobble nucleotide.</text>
</comment>
<keyword evidence="4 6" id="KW-0949">S-adenosyl-L-methionine</keyword>
<keyword evidence="1 6" id="KW-0963">Cytoplasm</keyword>
<reference evidence="10" key="1">
    <citation type="submission" date="2015-08" db="EMBL/GenBank/DDBJ databases">
        <title>Complete Genome Sequence of Azospirillum thiophilum BV-S.</title>
        <authorList>
            <person name="Fomenkov A."/>
            <person name="Vincze T."/>
            <person name="Grabovich M."/>
            <person name="Dubinina G."/>
            <person name="Orlova M."/>
            <person name="Belousova E."/>
            <person name="Roberts R.J."/>
        </authorList>
    </citation>
    <scope>NUCLEOTIDE SEQUENCE [LARGE SCALE GENOMIC DNA]</scope>
    <source>
        <strain evidence="10">BV-S</strain>
    </source>
</reference>
<feature type="binding site" evidence="6 7">
    <location>
        <position position="135"/>
    </location>
    <ligand>
        <name>S-adenosyl-L-methionine</name>
        <dbReference type="ChEBI" id="CHEBI:59789"/>
    </ligand>
</feature>
<dbReference type="PANTHER" id="PTHR42971">
    <property type="entry name" value="TRNA (CYTIDINE(34)-2'-O)-METHYLTRANSFERASE"/>
    <property type="match status" value="1"/>
</dbReference>
<feature type="binding site" evidence="6 7">
    <location>
        <position position="127"/>
    </location>
    <ligand>
        <name>S-adenosyl-L-methionine</name>
        <dbReference type="ChEBI" id="CHEBI:59789"/>
    </ligand>
</feature>
<dbReference type="InterPro" id="IPR016914">
    <property type="entry name" value="TrmL"/>
</dbReference>
<dbReference type="GO" id="GO:0008175">
    <property type="term" value="F:tRNA methyltransferase activity"/>
    <property type="evidence" value="ECO:0007669"/>
    <property type="project" value="UniProtKB-UniRule"/>
</dbReference>
<dbReference type="CDD" id="cd18094">
    <property type="entry name" value="SpoU-like_TrmL"/>
    <property type="match status" value="1"/>
</dbReference>
<feature type="domain" description="tRNA/rRNA methyltransferase SpoU type" evidence="8">
    <location>
        <begin position="2"/>
        <end position="146"/>
    </location>
</feature>
<dbReference type="EC" id="2.1.1.207" evidence="6"/>
<keyword evidence="5 6" id="KW-0819">tRNA processing</keyword>
<dbReference type="SUPFAM" id="SSF75217">
    <property type="entry name" value="alpha/beta knot"/>
    <property type="match status" value="1"/>
</dbReference>
<comment type="catalytic activity">
    <reaction evidence="6">
        <text>cytidine(34) in tRNA + S-adenosyl-L-methionine = 2'-O-methylcytidine(34) in tRNA + S-adenosyl-L-homocysteine + H(+)</text>
        <dbReference type="Rhea" id="RHEA:43084"/>
        <dbReference type="Rhea" id="RHEA-COMP:10331"/>
        <dbReference type="Rhea" id="RHEA-COMP:10332"/>
        <dbReference type="ChEBI" id="CHEBI:15378"/>
        <dbReference type="ChEBI" id="CHEBI:57856"/>
        <dbReference type="ChEBI" id="CHEBI:59789"/>
        <dbReference type="ChEBI" id="CHEBI:74495"/>
        <dbReference type="ChEBI" id="CHEBI:82748"/>
        <dbReference type="EC" id="2.1.1.207"/>
    </reaction>
</comment>
<dbReference type="GO" id="GO:0005737">
    <property type="term" value="C:cytoplasm"/>
    <property type="evidence" value="ECO:0007669"/>
    <property type="project" value="UniProtKB-SubCell"/>
</dbReference>
<dbReference type="AlphaFoldDB" id="A0AAC8ZV30"/>
<dbReference type="EMBL" id="CP012402">
    <property type="protein sequence ID" value="ALG72385.1"/>
    <property type="molecule type" value="Genomic_DNA"/>
</dbReference>
<dbReference type="GO" id="GO:0002130">
    <property type="term" value="P:wobble position ribose methylation"/>
    <property type="evidence" value="ECO:0007669"/>
    <property type="project" value="TreeGrafter"/>
</dbReference>
<reference evidence="9 10" key="2">
    <citation type="journal article" date="2016" name="Genome Announc.">
        <title>Complete Genome Sequence of a Strain of Azospirillum thiophilum Isolated from a Sulfide Spring.</title>
        <authorList>
            <person name="Fomenkov A."/>
            <person name="Vincze T."/>
            <person name="Grabovich M."/>
            <person name="Anton B.P."/>
            <person name="Dubinina G."/>
            <person name="Orlova M."/>
            <person name="Belousova E."/>
            <person name="Roberts R.J."/>
        </authorList>
    </citation>
    <scope>NUCLEOTIDE SEQUENCE [LARGE SCALE GENOMIC DNA]</scope>
    <source>
        <strain evidence="9 10">BV-S</strain>
    </source>
</reference>
<comment type="similarity">
    <text evidence="6">Belongs to the class IV-like SAM-binding methyltransferase superfamily. RNA methyltransferase TrmH family. TrmL subfamily.</text>
</comment>
<evidence type="ECO:0000256" key="3">
    <source>
        <dbReference type="ARBA" id="ARBA00022679"/>
    </source>
</evidence>
<comment type="subcellular location">
    <subcellularLocation>
        <location evidence="6">Cytoplasm</location>
    </subcellularLocation>
</comment>
<evidence type="ECO:0000256" key="7">
    <source>
        <dbReference type="PIRSR" id="PIRSR029256-1"/>
    </source>
</evidence>
<evidence type="ECO:0000256" key="4">
    <source>
        <dbReference type="ARBA" id="ARBA00022691"/>
    </source>
</evidence>
<organism evidence="9 10">
    <name type="scientific">Azospirillum thiophilum</name>
    <dbReference type="NCBI Taxonomy" id="528244"/>
    <lineage>
        <taxon>Bacteria</taxon>
        <taxon>Pseudomonadati</taxon>
        <taxon>Pseudomonadota</taxon>
        <taxon>Alphaproteobacteria</taxon>
        <taxon>Rhodospirillales</taxon>
        <taxon>Azospirillaceae</taxon>
        <taxon>Azospirillum</taxon>
    </lineage>
</organism>
<dbReference type="RefSeq" id="WP_045586127.1">
    <property type="nucleotide sequence ID" value="NZ_CP012402.1"/>
</dbReference>
<evidence type="ECO:0000256" key="5">
    <source>
        <dbReference type="ARBA" id="ARBA00022694"/>
    </source>
</evidence>
<dbReference type="GO" id="GO:0003723">
    <property type="term" value="F:RNA binding"/>
    <property type="evidence" value="ECO:0007669"/>
    <property type="project" value="InterPro"/>
</dbReference>
<keyword evidence="3 6" id="KW-0808">Transferase</keyword>
<accession>A0AAC8ZV30</accession>
<sequence>MRLVLFEPDIPQNAGTLMRLAAGLGVALDLIEPCGFVLDDRRLRRAGMDYLDHLDWTRHSSWAAYVAAHGTAGAAAPRAGRLVLLTTRAAIPYTAFRFAPGDRILVGRESAGVPDTVHDAADARLVIPMVPPARSLNVAVSAAMVLGEALRQTAAAGVAAPAPPDTDRP</sequence>
<dbReference type="Proteomes" id="UP000069935">
    <property type="component" value="Chromosome 2"/>
</dbReference>
<dbReference type="PANTHER" id="PTHR42971:SF1">
    <property type="entry name" value="TRNA (CYTIDINE(34)-2'-O)-METHYLTRANSFERASE"/>
    <property type="match status" value="1"/>
</dbReference>
<dbReference type="Gene3D" id="3.40.1280.10">
    <property type="match status" value="1"/>
</dbReference>
<dbReference type="InterPro" id="IPR001537">
    <property type="entry name" value="SpoU_MeTrfase"/>
</dbReference>
<evidence type="ECO:0000256" key="1">
    <source>
        <dbReference type="ARBA" id="ARBA00022490"/>
    </source>
</evidence>